<feature type="transmembrane region" description="Helical" evidence="7">
    <location>
        <begin position="44"/>
        <end position="61"/>
    </location>
</feature>
<dbReference type="EMBL" id="GGYP01001875">
    <property type="protein sequence ID" value="MDE46646.1"/>
    <property type="molecule type" value="Transcribed_RNA"/>
</dbReference>
<feature type="transmembrane region" description="Helical" evidence="7">
    <location>
        <begin position="73"/>
        <end position="98"/>
    </location>
</feature>
<proteinExistence type="inferred from homology"/>
<keyword evidence="5 7" id="KW-1133">Transmembrane helix</keyword>
<dbReference type="GO" id="GO:0016020">
    <property type="term" value="C:membrane"/>
    <property type="evidence" value="ECO:0007669"/>
    <property type="project" value="UniProtKB-SubCell"/>
</dbReference>
<comment type="similarity">
    <text evidence="2">Belongs to the TMEM19 family.</text>
</comment>
<dbReference type="AlphaFoldDB" id="A0A6G1S812"/>
<reference evidence="8" key="1">
    <citation type="submission" date="2018-10" db="EMBL/GenBank/DDBJ databases">
        <title>Transcriptome assembly of Aceria tosichella (Wheat curl mite) Type 2.</title>
        <authorList>
            <person name="Scully E.D."/>
            <person name="Geib S.M."/>
            <person name="Palmer N.A."/>
            <person name="Gupta A.K."/>
            <person name="Sarath G."/>
            <person name="Tatineni S."/>
        </authorList>
    </citation>
    <scope>NUCLEOTIDE SEQUENCE</scope>
    <source>
        <strain evidence="8">LincolnNE</strain>
    </source>
</reference>
<keyword evidence="4 7" id="KW-0812">Transmembrane</keyword>
<dbReference type="PANTHER" id="PTHR13353">
    <property type="entry name" value="TRANSMEMBRANE PROTEIN 19"/>
    <property type="match status" value="1"/>
</dbReference>
<name>A0A6G1S812_9ACAR</name>
<dbReference type="PANTHER" id="PTHR13353:SF5">
    <property type="entry name" value="TRANSMEMBRANE PROTEIN 19"/>
    <property type="match status" value="1"/>
</dbReference>
<evidence type="ECO:0000256" key="6">
    <source>
        <dbReference type="ARBA" id="ARBA00023136"/>
    </source>
</evidence>
<comment type="subcellular location">
    <subcellularLocation>
        <location evidence="1">Membrane</location>
        <topology evidence="1">Multi-pass membrane protein</topology>
    </subcellularLocation>
</comment>
<evidence type="ECO:0000256" key="1">
    <source>
        <dbReference type="ARBA" id="ARBA00004141"/>
    </source>
</evidence>
<accession>A0A6G1S812</accession>
<feature type="transmembrane region" description="Helical" evidence="7">
    <location>
        <begin position="254"/>
        <end position="277"/>
    </location>
</feature>
<feature type="transmembrane region" description="Helical" evidence="7">
    <location>
        <begin position="12"/>
        <end position="32"/>
    </location>
</feature>
<evidence type="ECO:0000313" key="8">
    <source>
        <dbReference type="EMBL" id="MDE46646.1"/>
    </source>
</evidence>
<dbReference type="InterPro" id="IPR002794">
    <property type="entry name" value="DUF92_TMEM19"/>
</dbReference>
<organism evidence="8">
    <name type="scientific">Aceria tosichella</name>
    <name type="common">wheat curl mite</name>
    <dbReference type="NCBI Taxonomy" id="561515"/>
    <lineage>
        <taxon>Eukaryota</taxon>
        <taxon>Metazoa</taxon>
        <taxon>Ecdysozoa</taxon>
        <taxon>Arthropoda</taxon>
        <taxon>Chelicerata</taxon>
        <taxon>Arachnida</taxon>
        <taxon>Acari</taxon>
        <taxon>Acariformes</taxon>
        <taxon>Trombidiformes</taxon>
        <taxon>Prostigmata</taxon>
        <taxon>Eupodina</taxon>
        <taxon>Eriophyoidea</taxon>
        <taxon>Eriophyidae</taxon>
        <taxon>Eriophyinae</taxon>
        <taxon>Aceriini</taxon>
        <taxon>Aceria</taxon>
    </lineage>
</organism>
<evidence type="ECO:0000256" key="2">
    <source>
        <dbReference type="ARBA" id="ARBA00009012"/>
    </source>
</evidence>
<feature type="transmembrane region" description="Helical" evidence="7">
    <location>
        <begin position="210"/>
        <end position="234"/>
    </location>
</feature>
<sequence length="332" mass="36071">MKIKRASPHILPGTLAVVLPLSLIVWVIHYLLPFRSSESELSPLRCFMSIFVPSLLLYNAAKSKKLDTMAMFVAFFMGFVETLSNLCMLATTVAFFLAGTRATKFKQSTKLFDEHDAKSGGKRNWIQVIANGGVGMELSILMLIERGPANELPINFPYDYFPTWLSIAFLGSMACACGDTLASELAPVLTKADPRLIINPLVRVPKGTNGGVTLLGLIFSALGGFICGLAYYVFTLICVDREILIRSPPQWPLLLVGTLAGLLGSVIDSLIGATLQFSGYDTSTGKIVSKSRPGIIWICGSEILDNHSVNLVSTLITALVTPYFGRLIWASI</sequence>
<evidence type="ECO:0000256" key="7">
    <source>
        <dbReference type="SAM" id="Phobius"/>
    </source>
</evidence>
<evidence type="ECO:0000256" key="4">
    <source>
        <dbReference type="ARBA" id="ARBA00022692"/>
    </source>
</evidence>
<protein>
    <recommendedName>
        <fullName evidence="3">Transmembrane protein 19</fullName>
    </recommendedName>
</protein>
<dbReference type="Pfam" id="PF01940">
    <property type="entry name" value="DUF92"/>
    <property type="match status" value="1"/>
</dbReference>
<gene>
    <name evidence="8" type="primary">tmem19</name>
    <name evidence="8" type="ORF">g.808</name>
</gene>
<keyword evidence="6 7" id="KW-0472">Membrane</keyword>
<evidence type="ECO:0000256" key="3">
    <source>
        <dbReference type="ARBA" id="ARBA00014258"/>
    </source>
</evidence>
<evidence type="ECO:0000256" key="5">
    <source>
        <dbReference type="ARBA" id="ARBA00022989"/>
    </source>
</evidence>